<feature type="signal peptide" evidence="1">
    <location>
        <begin position="1"/>
        <end position="38"/>
    </location>
</feature>
<evidence type="ECO:0008006" key="6">
    <source>
        <dbReference type="Google" id="ProtNLM"/>
    </source>
</evidence>
<name>A0A5Q2MD48_9ACTN</name>
<dbReference type="Proteomes" id="UP000392064">
    <property type="component" value="Chromosome"/>
</dbReference>
<keyword evidence="5" id="KW-1185">Reference proteome</keyword>
<feature type="domain" description="Htaa" evidence="2">
    <location>
        <begin position="46"/>
        <end position="180"/>
    </location>
</feature>
<dbReference type="Pfam" id="PF16640">
    <property type="entry name" value="Big_3_5"/>
    <property type="match status" value="1"/>
</dbReference>
<feature type="domain" description="Bacterial Ig-like" evidence="3">
    <location>
        <begin position="381"/>
        <end position="463"/>
    </location>
</feature>
<dbReference type="Pfam" id="PF04213">
    <property type="entry name" value="HtaA"/>
    <property type="match status" value="1"/>
</dbReference>
<keyword evidence="1" id="KW-0732">Signal</keyword>
<dbReference type="RefSeq" id="WP_153651759.1">
    <property type="nucleotide sequence ID" value="NZ_CP045737.1"/>
</dbReference>
<dbReference type="InterPro" id="IPR032109">
    <property type="entry name" value="Big_3_5"/>
</dbReference>
<evidence type="ECO:0000313" key="4">
    <source>
        <dbReference type="EMBL" id="QGG40488.1"/>
    </source>
</evidence>
<evidence type="ECO:0000256" key="1">
    <source>
        <dbReference type="SAM" id="SignalP"/>
    </source>
</evidence>
<accession>A0A5Q2MD48</accession>
<dbReference type="Gene3D" id="2.60.40.10">
    <property type="entry name" value="Immunoglobulins"/>
    <property type="match status" value="1"/>
</dbReference>
<evidence type="ECO:0000313" key="5">
    <source>
        <dbReference type="Proteomes" id="UP000392064"/>
    </source>
</evidence>
<dbReference type="AlphaFoldDB" id="A0A5Q2MD48"/>
<evidence type="ECO:0000259" key="3">
    <source>
        <dbReference type="Pfam" id="PF16640"/>
    </source>
</evidence>
<protein>
    <recommendedName>
        <fullName evidence="6">Ig-like domain repeat protein</fullName>
    </recommendedName>
</protein>
<reference evidence="4 5" key="1">
    <citation type="submission" date="2019-11" db="EMBL/GenBank/DDBJ databases">
        <authorList>
            <person name="Li J."/>
        </authorList>
    </citation>
    <scope>NUCLEOTIDE SEQUENCE [LARGE SCALE GENOMIC DNA]</scope>
    <source>
        <strain evidence="4 5">MF47</strain>
    </source>
</reference>
<organism evidence="4 5">
    <name type="scientific">Aeromicrobium yanjiei</name>
    <dbReference type="NCBI Taxonomy" id="2662028"/>
    <lineage>
        <taxon>Bacteria</taxon>
        <taxon>Bacillati</taxon>
        <taxon>Actinomycetota</taxon>
        <taxon>Actinomycetes</taxon>
        <taxon>Propionibacteriales</taxon>
        <taxon>Nocardioidaceae</taxon>
        <taxon>Aeromicrobium</taxon>
    </lineage>
</organism>
<dbReference type="GO" id="GO:0005975">
    <property type="term" value="P:carbohydrate metabolic process"/>
    <property type="evidence" value="ECO:0007669"/>
    <property type="project" value="UniProtKB-ARBA"/>
</dbReference>
<evidence type="ECO:0000259" key="2">
    <source>
        <dbReference type="Pfam" id="PF04213"/>
    </source>
</evidence>
<dbReference type="EMBL" id="CP045737">
    <property type="protein sequence ID" value="QGG40488.1"/>
    <property type="molecule type" value="Genomic_DNA"/>
</dbReference>
<dbReference type="KEGG" id="aef:GEV26_03390"/>
<feature type="chain" id="PRO_5024412142" description="Ig-like domain repeat protein" evidence="1">
    <location>
        <begin position="39"/>
        <end position="567"/>
    </location>
</feature>
<gene>
    <name evidence="4" type="ORF">GEV26_03390</name>
</gene>
<proteinExistence type="predicted"/>
<sequence>MSSTLTRPSLRLRRTLAGALTTALAASTVALLPTSAQAADPAPEPTLTWKISQQFIDHLSSRTLTDGVTFDAANGFTFGGGEGSFNAANGVTTMAYDGTVRGAFAIGTTEYYSVTVSDPVVAVDAAGEGTITAEVSATNGAQGSTPAASTTPARVTVTTFDAAASDWTVTGGLESLTDTPDWDGVLAAGSEAATALGLADGKPVGGKSFAPSFLGQLTTGVRAHFYASGAGSDTKKNPAPFTATAPVPVATITSAAVTQQTPTSLKVAVAGTGYKPGSPGIYISIGETGSTDVIDPSKYLGTVWSGNPGTPDAAVKADGSFSTTLALDAEAIAQLDPTKSYSVITFKAHGQAASDPSQTASAPLAIDFAGFDPLASTPVVSAPASSFGKAAKVTVTVPTVQGAGPTGTVRLTGGGSAQTKALSGGKATFTLSSTLPTGARTLTAAYAGDANYRATSGTTSLTVKKATVSIKDKVTKKPTRKKSGKATVTVTSKVSAHKPGGKVKVYFKKSGQKTVTTSTKTLKSGKATVTVPKLKKKGTWKVYVKYSAGTGYSSVSSKYVGTLKVTK</sequence>
<dbReference type="InterPro" id="IPR007331">
    <property type="entry name" value="Htaa"/>
</dbReference>
<dbReference type="InterPro" id="IPR013783">
    <property type="entry name" value="Ig-like_fold"/>
</dbReference>